<gene>
    <name evidence="2" type="ORF">RM572_17455</name>
</gene>
<reference evidence="3" key="1">
    <citation type="submission" date="2023-07" db="EMBL/GenBank/DDBJ databases">
        <title>30 novel species of actinomycetes from the DSMZ collection.</title>
        <authorList>
            <person name="Nouioui I."/>
        </authorList>
    </citation>
    <scope>NUCLEOTIDE SEQUENCE [LARGE SCALE GENOMIC DNA]</scope>
    <source>
        <strain evidence="3">DSM 42041</strain>
    </source>
</reference>
<sequence>MPSRRNAVGRLAAAVAATLALTAALHVPGASAATPDAGAVEGGWNDFSCEPSPEHPRPVVLVHGTFANSADNWFALAPHLVERGYCVFALDYGRVPGVPLFHGVGPVAASARELSAYVERVLKATGATEVDLVGHSQGATMPRHYVQFLGGAAEVGAFVGIAPPNDGLRPGGVDALLDLFPRARQVFDGTVPALADLRAGSEFMERLNAGGDTVPGVRYTVIATRHDQVVTPHTSSFLEGPNVHNVLVQDLCPLDVSEHLAVGTVDRVTFHEVTNALDPEHATPTTCFS</sequence>
<name>A0ABU2NVJ0_9ACTN</name>
<protein>
    <submittedName>
        <fullName evidence="2">Alpha/beta fold hydrolase</fullName>
    </submittedName>
</protein>
<dbReference type="Gene3D" id="3.40.50.1820">
    <property type="entry name" value="alpha/beta hydrolase"/>
    <property type="match status" value="1"/>
</dbReference>
<evidence type="ECO:0000313" key="2">
    <source>
        <dbReference type="EMBL" id="MDT0380542.1"/>
    </source>
</evidence>
<dbReference type="Pfam" id="PF01674">
    <property type="entry name" value="Lipase_2"/>
    <property type="match status" value="1"/>
</dbReference>
<organism evidence="2 3">
    <name type="scientific">Streptomyces hazeniae</name>
    <dbReference type="NCBI Taxonomy" id="3075538"/>
    <lineage>
        <taxon>Bacteria</taxon>
        <taxon>Bacillati</taxon>
        <taxon>Actinomycetota</taxon>
        <taxon>Actinomycetes</taxon>
        <taxon>Kitasatosporales</taxon>
        <taxon>Streptomycetaceae</taxon>
        <taxon>Streptomyces</taxon>
    </lineage>
</organism>
<dbReference type="InterPro" id="IPR029058">
    <property type="entry name" value="AB_hydrolase_fold"/>
</dbReference>
<dbReference type="EMBL" id="JAVREQ010000015">
    <property type="protein sequence ID" value="MDT0380542.1"/>
    <property type="molecule type" value="Genomic_DNA"/>
</dbReference>
<dbReference type="SUPFAM" id="SSF53474">
    <property type="entry name" value="alpha/beta-Hydrolases"/>
    <property type="match status" value="1"/>
</dbReference>
<keyword evidence="2" id="KW-0378">Hydrolase</keyword>
<dbReference type="RefSeq" id="WP_311674288.1">
    <property type="nucleotide sequence ID" value="NZ_JAVREQ010000015.1"/>
</dbReference>
<feature type="signal peptide" evidence="1">
    <location>
        <begin position="1"/>
        <end position="32"/>
    </location>
</feature>
<dbReference type="Proteomes" id="UP001183414">
    <property type="component" value="Unassembled WGS sequence"/>
</dbReference>
<dbReference type="InterPro" id="IPR002918">
    <property type="entry name" value="Lipase_EstA/Esterase_EstB"/>
</dbReference>
<dbReference type="InterPro" id="IPR006311">
    <property type="entry name" value="TAT_signal"/>
</dbReference>
<feature type="chain" id="PRO_5047140124" evidence="1">
    <location>
        <begin position="33"/>
        <end position="289"/>
    </location>
</feature>
<proteinExistence type="predicted"/>
<dbReference type="PANTHER" id="PTHR32015:SF1">
    <property type="entry name" value="LIPASE"/>
    <property type="match status" value="1"/>
</dbReference>
<dbReference type="GO" id="GO:0016787">
    <property type="term" value="F:hydrolase activity"/>
    <property type="evidence" value="ECO:0007669"/>
    <property type="project" value="UniProtKB-KW"/>
</dbReference>
<keyword evidence="1" id="KW-0732">Signal</keyword>
<evidence type="ECO:0000313" key="3">
    <source>
        <dbReference type="Proteomes" id="UP001183414"/>
    </source>
</evidence>
<keyword evidence="3" id="KW-1185">Reference proteome</keyword>
<comment type="caution">
    <text evidence="2">The sequence shown here is derived from an EMBL/GenBank/DDBJ whole genome shotgun (WGS) entry which is preliminary data.</text>
</comment>
<evidence type="ECO:0000256" key="1">
    <source>
        <dbReference type="SAM" id="SignalP"/>
    </source>
</evidence>
<dbReference type="PANTHER" id="PTHR32015">
    <property type="entry name" value="FASTING INDUCED LIPASE"/>
    <property type="match status" value="1"/>
</dbReference>
<accession>A0ABU2NVJ0</accession>
<dbReference type="PROSITE" id="PS51318">
    <property type="entry name" value="TAT"/>
    <property type="match status" value="1"/>
</dbReference>